<name>A0A9D9EQE8_9SPIR</name>
<keyword evidence="4" id="KW-0574">Periplasm</keyword>
<dbReference type="SUPFAM" id="SSF64518">
    <property type="entry name" value="Phase 1 flagellin"/>
    <property type="match status" value="1"/>
</dbReference>
<dbReference type="PANTHER" id="PTHR42792:SF1">
    <property type="entry name" value="FLAGELLAR HOOK-ASSOCIATED PROTEIN 3"/>
    <property type="match status" value="1"/>
</dbReference>
<evidence type="ECO:0000256" key="3">
    <source>
        <dbReference type="ARBA" id="ARBA00005709"/>
    </source>
</evidence>
<dbReference type="InterPro" id="IPR001492">
    <property type="entry name" value="Flagellin"/>
</dbReference>
<dbReference type="InterPro" id="IPR013384">
    <property type="entry name" value="Flagell_FlgL"/>
</dbReference>
<dbReference type="GO" id="GO:0055040">
    <property type="term" value="C:periplasmic flagellum"/>
    <property type="evidence" value="ECO:0007669"/>
    <property type="project" value="UniProtKB-SubCell"/>
</dbReference>
<comment type="function">
    <text evidence="1">Component of the core of the flagella.</text>
</comment>
<evidence type="ECO:0000259" key="6">
    <source>
        <dbReference type="Pfam" id="PF00669"/>
    </source>
</evidence>
<comment type="subcellular location">
    <subcellularLocation>
        <location evidence="2">Periplasmic flagellum</location>
    </subcellularLocation>
</comment>
<dbReference type="PANTHER" id="PTHR42792">
    <property type="entry name" value="FLAGELLIN"/>
    <property type="match status" value="1"/>
</dbReference>
<accession>A0A9D9EQE8</accession>
<keyword evidence="5" id="KW-0975">Bacterial flagellum</keyword>
<evidence type="ECO:0000256" key="2">
    <source>
        <dbReference type="ARBA" id="ARBA00004631"/>
    </source>
</evidence>
<dbReference type="Pfam" id="PF07196">
    <property type="entry name" value="Flagellin_IN"/>
    <property type="match status" value="1"/>
</dbReference>
<evidence type="ECO:0000313" key="8">
    <source>
        <dbReference type="EMBL" id="MBO8451193.1"/>
    </source>
</evidence>
<dbReference type="GO" id="GO:0009424">
    <property type="term" value="C:bacterial-type flagellum hook"/>
    <property type="evidence" value="ECO:0007669"/>
    <property type="project" value="InterPro"/>
</dbReference>
<dbReference type="GO" id="GO:0071973">
    <property type="term" value="P:bacterial-type flagellum-dependent cell motility"/>
    <property type="evidence" value="ECO:0007669"/>
    <property type="project" value="InterPro"/>
</dbReference>
<dbReference type="Pfam" id="PF00669">
    <property type="entry name" value="Flagellin_N"/>
    <property type="match status" value="1"/>
</dbReference>
<dbReference type="GO" id="GO:0005198">
    <property type="term" value="F:structural molecule activity"/>
    <property type="evidence" value="ECO:0007669"/>
    <property type="project" value="InterPro"/>
</dbReference>
<reference evidence="8" key="2">
    <citation type="journal article" date="2021" name="PeerJ">
        <title>Extensive microbial diversity within the chicken gut microbiome revealed by metagenomics and culture.</title>
        <authorList>
            <person name="Gilroy R."/>
            <person name="Ravi A."/>
            <person name="Getino M."/>
            <person name="Pursley I."/>
            <person name="Horton D.L."/>
            <person name="Alikhan N.F."/>
            <person name="Baker D."/>
            <person name="Gharbi K."/>
            <person name="Hall N."/>
            <person name="Watson M."/>
            <person name="Adriaenssens E.M."/>
            <person name="Foster-Nyarko E."/>
            <person name="Jarju S."/>
            <person name="Secka A."/>
            <person name="Antonio M."/>
            <person name="Oren A."/>
            <person name="Chaudhuri R.R."/>
            <person name="La Ragione R."/>
            <person name="Hildebrand F."/>
            <person name="Pallen M.J."/>
        </authorList>
    </citation>
    <scope>NUCLEOTIDE SEQUENCE</scope>
    <source>
        <strain evidence="8">B3-4054</strain>
    </source>
</reference>
<comment type="caution">
    <text evidence="8">The sequence shown here is derived from an EMBL/GenBank/DDBJ whole genome shotgun (WGS) entry which is preliminary data.</text>
</comment>
<evidence type="ECO:0000256" key="5">
    <source>
        <dbReference type="ARBA" id="ARBA00023143"/>
    </source>
</evidence>
<feature type="domain" description="Flagellin N-terminal" evidence="6">
    <location>
        <begin position="4"/>
        <end position="141"/>
    </location>
</feature>
<dbReference type="NCBIfam" id="TIGR02550">
    <property type="entry name" value="flagell_flgL"/>
    <property type="match status" value="1"/>
</dbReference>
<protein>
    <submittedName>
        <fullName evidence="8">Flagellar hook-associated protein 3</fullName>
    </submittedName>
</protein>
<keyword evidence="8" id="KW-0969">Cilium</keyword>
<evidence type="ECO:0000259" key="7">
    <source>
        <dbReference type="Pfam" id="PF00700"/>
    </source>
</evidence>
<dbReference type="Pfam" id="PF00700">
    <property type="entry name" value="Flagellin_C"/>
    <property type="match status" value="1"/>
</dbReference>
<evidence type="ECO:0000256" key="1">
    <source>
        <dbReference type="ARBA" id="ARBA00004095"/>
    </source>
</evidence>
<evidence type="ECO:0000313" key="9">
    <source>
        <dbReference type="Proteomes" id="UP000823616"/>
    </source>
</evidence>
<keyword evidence="8" id="KW-0282">Flagellum</keyword>
<dbReference type="AlphaFoldDB" id="A0A9D9EQE8"/>
<dbReference type="InterPro" id="IPR046358">
    <property type="entry name" value="Flagellin_C"/>
</dbReference>
<organism evidence="8 9">
    <name type="scientific">Candidatus Avitreponema avistercoris</name>
    <dbReference type="NCBI Taxonomy" id="2840705"/>
    <lineage>
        <taxon>Bacteria</taxon>
        <taxon>Pseudomonadati</taxon>
        <taxon>Spirochaetota</taxon>
        <taxon>Spirochaetia</taxon>
        <taxon>Spirochaetales</taxon>
        <taxon>Candidatus Avitreponema</taxon>
    </lineage>
</organism>
<dbReference type="EMBL" id="JADIMS010000163">
    <property type="protein sequence ID" value="MBO8451193.1"/>
    <property type="molecule type" value="Genomic_DNA"/>
</dbReference>
<proteinExistence type="inferred from homology"/>
<dbReference type="Gene3D" id="1.20.1330.10">
    <property type="entry name" value="f41 fragment of flagellin, N-terminal domain"/>
    <property type="match status" value="1"/>
</dbReference>
<dbReference type="InterPro" id="IPR010810">
    <property type="entry name" value="Flagellin_hook_IN_motif"/>
</dbReference>
<feature type="domain" description="Flagellin C-terminal" evidence="7">
    <location>
        <begin position="331"/>
        <end position="413"/>
    </location>
</feature>
<sequence length="414" mass="44565">MQRISSNLPFQDLQYALRRQEAELNTRNGRVANQSAISGLRDDPLAAGHSVRYKSYLARLERFDRNVQTLSDRFKITEGYMSSSMEVLQRVRELAVSGANGTYTREDLGNMAAEVDELLKELLVNGNASGPDGVRVFSGSKSHTEPFEAVYGSVNGAGNPVVREVRYNGSLGEKRVEVDEGAFLEADYAGNRTFWAEPQTLFSQVDATGYVVPADTSIVVDGVDIPLAAGDTVYAVIAKINASGAAVKAGLDPVTNGLNLTTTDTRQLWLQDGAGGSVLSSLGLIREGQRPPYNTADSVRVSGGSLFDAVISLRDAMYSGDQEAIGGRILGALDGAVDNLSARMAELGSRYERAEAVSARLAVQTLNTQAADSREVDLDFTKAVTDLKMLEYAHQAALSTAGKLYTDTLLNYLR</sequence>
<dbReference type="Proteomes" id="UP000823616">
    <property type="component" value="Unassembled WGS sequence"/>
</dbReference>
<comment type="similarity">
    <text evidence="3">Belongs to the bacterial flagellin family.</text>
</comment>
<dbReference type="NCBIfam" id="NF005187">
    <property type="entry name" value="PRK06663.1"/>
    <property type="match status" value="1"/>
</dbReference>
<gene>
    <name evidence="8" type="ORF">IAA96_08845</name>
</gene>
<reference evidence="8" key="1">
    <citation type="submission" date="2020-10" db="EMBL/GenBank/DDBJ databases">
        <authorList>
            <person name="Gilroy R."/>
        </authorList>
    </citation>
    <scope>NUCLEOTIDE SEQUENCE</scope>
    <source>
        <strain evidence="8">B3-4054</strain>
    </source>
</reference>
<dbReference type="InterPro" id="IPR001029">
    <property type="entry name" value="Flagellin_N"/>
</dbReference>
<evidence type="ECO:0000256" key="4">
    <source>
        <dbReference type="ARBA" id="ARBA00022764"/>
    </source>
</evidence>
<keyword evidence="8" id="KW-0966">Cell projection</keyword>